<name>A0A2Z4UAF9_9FIRM</name>
<proteinExistence type="predicted"/>
<dbReference type="RefSeq" id="WP_111919519.1">
    <property type="nucleotide sequence ID" value="NZ_CP030280.1"/>
</dbReference>
<accession>A0A2Z4UAF9</accession>
<evidence type="ECO:0000259" key="1">
    <source>
        <dbReference type="Pfam" id="PF01580"/>
    </source>
</evidence>
<dbReference type="GO" id="GO:0003677">
    <property type="term" value="F:DNA binding"/>
    <property type="evidence" value="ECO:0007669"/>
    <property type="project" value="InterPro"/>
</dbReference>
<evidence type="ECO:0000313" key="3">
    <source>
        <dbReference type="Proteomes" id="UP000250003"/>
    </source>
</evidence>
<dbReference type="EMBL" id="CP030280">
    <property type="protein sequence ID" value="AWY98023.1"/>
    <property type="molecule type" value="Genomic_DNA"/>
</dbReference>
<sequence length="170" mass="19184">MKKTWLPSLAFQIASPYLMEIQDSAGFKKVDLKLGIGMMDIPEEQAQTEYVLDFENNGHLLYLSSSGYGKTMLLTQIILGLSAKNAVKNLNFYILDLGNSGMIPLKQLPHVADYMNIDHEEKNRKIPKIDFRGNQREKEETGTCYGTELFGLQRNTGGTIKSHCDCHRPV</sequence>
<feature type="domain" description="FtsK" evidence="1">
    <location>
        <begin position="26"/>
        <end position="113"/>
    </location>
</feature>
<dbReference type="Gene3D" id="3.40.50.300">
    <property type="entry name" value="P-loop containing nucleotide triphosphate hydrolases"/>
    <property type="match status" value="1"/>
</dbReference>
<dbReference type="GO" id="GO:0005524">
    <property type="term" value="F:ATP binding"/>
    <property type="evidence" value="ECO:0007669"/>
    <property type="project" value="InterPro"/>
</dbReference>
<dbReference type="InterPro" id="IPR027417">
    <property type="entry name" value="P-loop_NTPase"/>
</dbReference>
<evidence type="ECO:0000313" key="2">
    <source>
        <dbReference type="EMBL" id="AWY98023.1"/>
    </source>
</evidence>
<dbReference type="Pfam" id="PF01580">
    <property type="entry name" value="FtsK_SpoIIIE"/>
    <property type="match status" value="1"/>
</dbReference>
<reference evidence="3" key="1">
    <citation type="submission" date="2018-06" db="EMBL/GenBank/DDBJ databases">
        <title>Description of Blautia argi sp. nov., a new anaerobic isolated from dog feces.</title>
        <authorList>
            <person name="Chang Y.-H."/>
            <person name="Paek J."/>
            <person name="Shin Y."/>
        </authorList>
    </citation>
    <scope>NUCLEOTIDE SEQUENCE [LARGE SCALE GENOMIC DNA]</scope>
    <source>
        <strain evidence="3">KCTC 15426</strain>
    </source>
</reference>
<dbReference type="AlphaFoldDB" id="A0A2Z4UAF9"/>
<gene>
    <name evidence="2" type="ORF">DQQ01_07570</name>
</gene>
<dbReference type="OrthoDB" id="9807790at2"/>
<dbReference type="InterPro" id="IPR002543">
    <property type="entry name" value="FtsK_dom"/>
</dbReference>
<organism evidence="2 3">
    <name type="scientific">Blautia argi</name>
    <dbReference type="NCBI Taxonomy" id="1912897"/>
    <lineage>
        <taxon>Bacteria</taxon>
        <taxon>Bacillati</taxon>
        <taxon>Bacillota</taxon>
        <taxon>Clostridia</taxon>
        <taxon>Lachnospirales</taxon>
        <taxon>Lachnospiraceae</taxon>
        <taxon>Blautia</taxon>
    </lineage>
</organism>
<dbReference type="Proteomes" id="UP000250003">
    <property type="component" value="Chromosome"/>
</dbReference>
<dbReference type="KEGG" id="blau:DQQ01_07570"/>
<keyword evidence="3" id="KW-1185">Reference proteome</keyword>
<protein>
    <recommendedName>
        <fullName evidence="1">FtsK domain-containing protein</fullName>
    </recommendedName>
</protein>